<keyword evidence="2" id="KW-0378">Hydrolase</keyword>
<dbReference type="Proteomes" id="UP001239169">
    <property type="component" value="Chromosome"/>
</dbReference>
<dbReference type="SUPFAM" id="SSF52540">
    <property type="entry name" value="P-loop containing nucleoside triphosphate hydrolases"/>
    <property type="match status" value="1"/>
</dbReference>
<evidence type="ECO:0000313" key="5">
    <source>
        <dbReference type="EMBL" id="WGX74650.1"/>
    </source>
</evidence>
<reference evidence="5 6" key="1">
    <citation type="submission" date="2023-04" db="EMBL/GenBank/DDBJ databases">
        <title>Bacteria Genome Submission.</title>
        <authorList>
            <person name="Isaac P."/>
        </authorList>
    </citation>
    <scope>NUCLEOTIDE SEQUENCE [LARGE SCALE GENOMIC DNA]</scope>
    <source>
        <strain evidence="5 6">SampleS7P1</strain>
    </source>
</reference>
<dbReference type="InterPro" id="IPR027417">
    <property type="entry name" value="P-loop_NTPase"/>
</dbReference>
<sequence length="251" mass="29599">MQLAIILEPFHINYELNYLINKVTDINKQVNNRALNDVLLNIQLVNALLIRLWKSEETRLDKLHFNLEQYFKSSNIKSWEWIKYLKEIDDKNKFEQSVLFEINEKDSQGNRHDVNLSKYKNSYEDLLKLNELWTNSKNFSYIFRPKQHEFTKFIKDVFNSKEEAPKIGCIEAPTGIGKSVGYLIPAIMESFYNGKKIVISTDTKNLQMQLINKDIPTVLKSLNLQSKINYGCMKGKNNYLCNRRLEEYKKA</sequence>
<keyword evidence="6" id="KW-1185">Reference proteome</keyword>
<keyword evidence="1" id="KW-0547">Nucleotide-binding</keyword>
<evidence type="ECO:0000256" key="3">
    <source>
        <dbReference type="ARBA" id="ARBA00022840"/>
    </source>
</evidence>
<accession>A0ABY8QZM7</accession>
<name>A0ABY8QZM7_PARBF</name>
<organism evidence="5 6">
    <name type="scientific">Paraclostridium bifermentans</name>
    <name type="common">Clostridium bifermentans</name>
    <dbReference type="NCBI Taxonomy" id="1490"/>
    <lineage>
        <taxon>Bacteria</taxon>
        <taxon>Bacillati</taxon>
        <taxon>Bacillota</taxon>
        <taxon>Clostridia</taxon>
        <taxon>Peptostreptococcales</taxon>
        <taxon>Peptostreptococcaceae</taxon>
        <taxon>Paraclostridium</taxon>
    </lineage>
</organism>
<evidence type="ECO:0000256" key="1">
    <source>
        <dbReference type="ARBA" id="ARBA00022741"/>
    </source>
</evidence>
<dbReference type="InterPro" id="IPR014013">
    <property type="entry name" value="Helic_SF1/SF2_ATP-bd_DinG/Rad3"/>
</dbReference>
<dbReference type="Gene3D" id="3.40.50.300">
    <property type="entry name" value="P-loop containing nucleotide triphosphate hydrolases"/>
    <property type="match status" value="1"/>
</dbReference>
<dbReference type="EMBL" id="CP124685">
    <property type="protein sequence ID" value="WGX74650.1"/>
    <property type="molecule type" value="Genomic_DNA"/>
</dbReference>
<evidence type="ECO:0000256" key="2">
    <source>
        <dbReference type="ARBA" id="ARBA00022801"/>
    </source>
</evidence>
<gene>
    <name evidence="5" type="ORF">QJS64_10745</name>
</gene>
<keyword evidence="3" id="KW-0067">ATP-binding</keyword>
<dbReference type="PROSITE" id="PS51193">
    <property type="entry name" value="HELICASE_ATP_BIND_2"/>
    <property type="match status" value="1"/>
</dbReference>
<protein>
    <recommendedName>
        <fullName evidence="4">Helicase ATP-binding domain-containing protein</fullName>
    </recommendedName>
</protein>
<proteinExistence type="predicted"/>
<evidence type="ECO:0000259" key="4">
    <source>
        <dbReference type="PROSITE" id="PS51193"/>
    </source>
</evidence>
<feature type="domain" description="Helicase ATP-binding" evidence="4">
    <location>
        <begin position="133"/>
        <end position="251"/>
    </location>
</feature>
<evidence type="ECO:0000313" key="6">
    <source>
        <dbReference type="Proteomes" id="UP001239169"/>
    </source>
</evidence>